<proteinExistence type="predicted"/>
<dbReference type="Pfam" id="PF21274">
    <property type="entry name" value="Rng_hyd_C"/>
    <property type="match status" value="1"/>
</dbReference>
<protein>
    <submittedName>
        <fullName evidence="1">2-polyprenyl-6-methoxyphenol hydroxylase</fullName>
    </submittedName>
</protein>
<organism evidence="1 2">
    <name type="scientific">Kibdelosporangium lantanae</name>
    <dbReference type="NCBI Taxonomy" id="1497396"/>
    <lineage>
        <taxon>Bacteria</taxon>
        <taxon>Bacillati</taxon>
        <taxon>Actinomycetota</taxon>
        <taxon>Actinomycetes</taxon>
        <taxon>Pseudonocardiales</taxon>
        <taxon>Pseudonocardiaceae</taxon>
        <taxon>Kibdelosporangium</taxon>
    </lineage>
</organism>
<dbReference type="Gene3D" id="3.50.50.60">
    <property type="entry name" value="FAD/NAD(P)-binding domain"/>
    <property type="match status" value="1"/>
</dbReference>
<dbReference type="InterPro" id="IPR036188">
    <property type="entry name" value="FAD/NAD-bd_sf"/>
</dbReference>
<sequence length="146" mass="16249">LAARALAGDELLDTYHTERHPIAEWVLRNTRAQVALMRPGPQVDALREVMADVLALPDALHYFLAMSNGTEITYPGIHGFMPEPRPMADGRGLLVGMKVAGYEDRLNQADGDTPMLIRPDGYVAWTSHDAHSLTRSLERWFGAARR</sequence>
<gene>
    <name evidence="1" type="ORF">ACFQ1S_26010</name>
</gene>
<accession>A0ABW3MDR8</accession>
<name>A0ABW3MDR8_9PSEU</name>
<feature type="non-terminal residue" evidence="1">
    <location>
        <position position="1"/>
    </location>
</feature>
<reference evidence="2" key="1">
    <citation type="journal article" date="2019" name="Int. J. Syst. Evol. Microbiol.">
        <title>The Global Catalogue of Microorganisms (GCM) 10K type strain sequencing project: providing services to taxonomists for standard genome sequencing and annotation.</title>
        <authorList>
            <consortium name="The Broad Institute Genomics Platform"/>
            <consortium name="The Broad Institute Genome Sequencing Center for Infectious Disease"/>
            <person name="Wu L."/>
            <person name="Ma J."/>
        </authorList>
    </citation>
    <scope>NUCLEOTIDE SEQUENCE [LARGE SCALE GENOMIC DNA]</scope>
    <source>
        <strain evidence="2">JCM 31486</strain>
    </source>
</reference>
<dbReference type="Proteomes" id="UP001597045">
    <property type="component" value="Unassembled WGS sequence"/>
</dbReference>
<evidence type="ECO:0000313" key="2">
    <source>
        <dbReference type="Proteomes" id="UP001597045"/>
    </source>
</evidence>
<evidence type="ECO:0000313" key="1">
    <source>
        <dbReference type="EMBL" id="MFD1048738.1"/>
    </source>
</evidence>
<dbReference type="Gene3D" id="3.40.30.120">
    <property type="match status" value="1"/>
</dbReference>
<dbReference type="EMBL" id="JBHTIS010001767">
    <property type="protein sequence ID" value="MFD1048738.1"/>
    <property type="molecule type" value="Genomic_DNA"/>
</dbReference>
<comment type="caution">
    <text evidence="1">The sequence shown here is derived from an EMBL/GenBank/DDBJ whole genome shotgun (WGS) entry which is preliminary data.</text>
</comment>
<keyword evidence="2" id="KW-1185">Reference proteome</keyword>